<dbReference type="RefSeq" id="WP_168885599.1">
    <property type="nucleotide sequence ID" value="NZ_JABAIL010000016.1"/>
</dbReference>
<dbReference type="GO" id="GO:0008270">
    <property type="term" value="F:zinc ion binding"/>
    <property type="evidence" value="ECO:0007669"/>
    <property type="project" value="TreeGrafter"/>
</dbReference>
<comment type="similarity">
    <text evidence="3">Belongs to the GTP cyclohydrolase I family.</text>
</comment>
<dbReference type="GO" id="GO:0006729">
    <property type="term" value="P:tetrahydrobiopterin biosynthetic process"/>
    <property type="evidence" value="ECO:0007669"/>
    <property type="project" value="TreeGrafter"/>
</dbReference>
<dbReference type="Pfam" id="PF01227">
    <property type="entry name" value="GTP_cyclohydroI"/>
    <property type="match status" value="1"/>
</dbReference>
<dbReference type="InterPro" id="IPR001474">
    <property type="entry name" value="GTP_CycHdrlase_I"/>
</dbReference>
<comment type="pathway">
    <text evidence="2">Cofactor biosynthesis; 7,8-dihydroneopterin triphosphate biosynthesis; 7,8-dihydroneopterin triphosphate from GTP: step 1/1.</text>
</comment>
<gene>
    <name evidence="8" type="primary">folE</name>
    <name evidence="8" type="ORF">HGP29_27030</name>
</gene>
<dbReference type="EMBL" id="JABAIL010000016">
    <property type="protein sequence ID" value="NLR94889.1"/>
    <property type="molecule type" value="Genomic_DNA"/>
</dbReference>
<evidence type="ECO:0000256" key="2">
    <source>
        <dbReference type="ARBA" id="ARBA00005080"/>
    </source>
</evidence>
<dbReference type="GO" id="GO:0046654">
    <property type="term" value="P:tetrahydrofolate biosynthetic process"/>
    <property type="evidence" value="ECO:0007669"/>
    <property type="project" value="InterPro"/>
</dbReference>
<dbReference type="InterPro" id="IPR043133">
    <property type="entry name" value="GTP-CH-I_C/QueF"/>
</dbReference>
<keyword evidence="9" id="KW-1185">Reference proteome</keyword>
<evidence type="ECO:0000256" key="1">
    <source>
        <dbReference type="ARBA" id="ARBA00001052"/>
    </source>
</evidence>
<proteinExistence type="inferred from homology"/>
<dbReference type="NCBIfam" id="NF006826">
    <property type="entry name" value="PRK09347.1-3"/>
    <property type="match status" value="1"/>
</dbReference>
<dbReference type="GO" id="GO:0005737">
    <property type="term" value="C:cytoplasm"/>
    <property type="evidence" value="ECO:0007669"/>
    <property type="project" value="TreeGrafter"/>
</dbReference>
<evidence type="ECO:0000256" key="6">
    <source>
        <dbReference type="ARBA" id="ARBA00022801"/>
    </source>
</evidence>
<evidence type="ECO:0000256" key="3">
    <source>
        <dbReference type="ARBA" id="ARBA00008085"/>
    </source>
</evidence>
<dbReference type="GO" id="GO:0006730">
    <property type="term" value="P:one-carbon metabolic process"/>
    <property type="evidence" value="ECO:0007669"/>
    <property type="project" value="UniProtKB-KW"/>
</dbReference>
<comment type="caution">
    <text evidence="8">The sequence shown here is derived from an EMBL/GenBank/DDBJ whole genome shotgun (WGS) entry which is preliminary data.</text>
</comment>
<evidence type="ECO:0000313" key="8">
    <source>
        <dbReference type="EMBL" id="NLR94889.1"/>
    </source>
</evidence>
<dbReference type="EC" id="3.5.4.16" evidence="4"/>
<dbReference type="InterPro" id="IPR043134">
    <property type="entry name" value="GTP-CH-I_N"/>
</dbReference>
<dbReference type="Proteomes" id="UP000585050">
    <property type="component" value="Unassembled WGS sequence"/>
</dbReference>
<comment type="catalytic activity">
    <reaction evidence="1">
        <text>GTP + H2O = 7,8-dihydroneopterin 3'-triphosphate + formate + H(+)</text>
        <dbReference type="Rhea" id="RHEA:17473"/>
        <dbReference type="ChEBI" id="CHEBI:15377"/>
        <dbReference type="ChEBI" id="CHEBI:15378"/>
        <dbReference type="ChEBI" id="CHEBI:15740"/>
        <dbReference type="ChEBI" id="CHEBI:37565"/>
        <dbReference type="ChEBI" id="CHEBI:58462"/>
        <dbReference type="EC" id="3.5.4.16"/>
    </reaction>
</comment>
<evidence type="ECO:0000256" key="4">
    <source>
        <dbReference type="ARBA" id="ARBA00012715"/>
    </source>
</evidence>
<name>A0A7X8SR51_9BACT</name>
<dbReference type="Gene3D" id="3.30.1130.10">
    <property type="match status" value="1"/>
</dbReference>
<accession>A0A7X8SR51</accession>
<dbReference type="GO" id="GO:0003934">
    <property type="term" value="F:GTP cyclohydrolase I activity"/>
    <property type="evidence" value="ECO:0007669"/>
    <property type="project" value="UniProtKB-EC"/>
</dbReference>
<dbReference type="UniPathway" id="UPA00848">
    <property type="reaction ID" value="UER00151"/>
</dbReference>
<evidence type="ECO:0000313" key="9">
    <source>
        <dbReference type="Proteomes" id="UP000585050"/>
    </source>
</evidence>
<sequence length="213" mass="23959">MKETKKKKAKNPVAEETKISPQEKIEASVLSIIQTLGLNAESEGLRDTPKRIAKFFTNELVHGLDPTKVPKITAFKEPNAEFVMLSDIRFYSYCEHHFMPFFGKVSFGYNPKNGLILGLSKIPRLIQYLAKQPTTQENLTKIIHHVFSKILGHGEIAVMVSARHTCMMARGVEEAESITHTSKFAKVFYTQSELSHQKSIMVDSHSRAVAKGL</sequence>
<reference evidence="8 9" key="1">
    <citation type="submission" date="2020-04" db="EMBL/GenBank/DDBJ databases">
        <title>Flammeovirga sp. SR4, a novel species isolated from seawater.</title>
        <authorList>
            <person name="Wang X."/>
        </authorList>
    </citation>
    <scope>NUCLEOTIDE SEQUENCE [LARGE SCALE GENOMIC DNA]</scope>
    <source>
        <strain evidence="8 9">SR4</strain>
    </source>
</reference>
<dbReference type="Gene3D" id="1.10.286.10">
    <property type="match status" value="1"/>
</dbReference>
<keyword evidence="6 8" id="KW-0378">Hydrolase</keyword>
<dbReference type="PANTHER" id="PTHR11109:SF7">
    <property type="entry name" value="GTP CYCLOHYDROLASE 1"/>
    <property type="match status" value="1"/>
</dbReference>
<dbReference type="PANTHER" id="PTHR11109">
    <property type="entry name" value="GTP CYCLOHYDROLASE I"/>
    <property type="match status" value="1"/>
</dbReference>
<feature type="domain" description="GTP cyclohydrolase I" evidence="7">
    <location>
        <begin position="25"/>
        <end position="196"/>
    </location>
</feature>
<protein>
    <recommendedName>
        <fullName evidence="4">GTP cyclohydrolase I</fullName>
        <ecNumber evidence="4">3.5.4.16</ecNumber>
    </recommendedName>
</protein>
<evidence type="ECO:0000256" key="5">
    <source>
        <dbReference type="ARBA" id="ARBA00022563"/>
    </source>
</evidence>
<keyword evidence="5" id="KW-0554">One-carbon metabolism</keyword>
<dbReference type="AlphaFoldDB" id="A0A7X8SR51"/>
<evidence type="ECO:0000259" key="7">
    <source>
        <dbReference type="Pfam" id="PF01227"/>
    </source>
</evidence>
<dbReference type="GO" id="GO:0005525">
    <property type="term" value="F:GTP binding"/>
    <property type="evidence" value="ECO:0007669"/>
    <property type="project" value="TreeGrafter"/>
</dbReference>
<dbReference type="FunFam" id="3.30.1130.10:FF:000001">
    <property type="entry name" value="GTP cyclohydrolase 1"/>
    <property type="match status" value="1"/>
</dbReference>
<dbReference type="SUPFAM" id="SSF55620">
    <property type="entry name" value="Tetrahydrobiopterin biosynthesis enzymes-like"/>
    <property type="match status" value="1"/>
</dbReference>
<organism evidence="8 9">
    <name type="scientific">Flammeovirga agarivorans</name>
    <dbReference type="NCBI Taxonomy" id="2726742"/>
    <lineage>
        <taxon>Bacteria</taxon>
        <taxon>Pseudomonadati</taxon>
        <taxon>Bacteroidota</taxon>
        <taxon>Cytophagia</taxon>
        <taxon>Cytophagales</taxon>
        <taxon>Flammeovirgaceae</taxon>
        <taxon>Flammeovirga</taxon>
    </lineage>
</organism>
<dbReference type="InterPro" id="IPR020602">
    <property type="entry name" value="GTP_CycHdrlase_I_dom"/>
</dbReference>